<evidence type="ECO:0000256" key="6">
    <source>
        <dbReference type="ARBA" id="ARBA00023002"/>
    </source>
</evidence>
<organism evidence="10 13">
    <name type="scientific">Candidatus Hakubella thermalkaliphila</name>
    <dbReference type="NCBI Taxonomy" id="2754717"/>
    <lineage>
        <taxon>Bacteria</taxon>
        <taxon>Bacillati</taxon>
        <taxon>Actinomycetota</taxon>
        <taxon>Actinomycetota incertae sedis</taxon>
        <taxon>Candidatus Hakubellales</taxon>
        <taxon>Candidatus Hakubellaceae</taxon>
        <taxon>Candidatus Hakubella</taxon>
    </lineage>
</organism>
<dbReference type="Proteomes" id="UP000591948">
    <property type="component" value="Unassembled WGS sequence"/>
</dbReference>
<dbReference type="Pfam" id="PF12838">
    <property type="entry name" value="Fer4_7"/>
    <property type="match status" value="1"/>
</dbReference>
<comment type="cofactor">
    <cofactor evidence="1">
        <name>FAD</name>
        <dbReference type="ChEBI" id="CHEBI:57692"/>
    </cofactor>
</comment>
<dbReference type="EMBL" id="BLRY01000010">
    <property type="protein sequence ID" value="GFP26973.1"/>
    <property type="molecule type" value="Genomic_DNA"/>
</dbReference>
<dbReference type="GO" id="GO:0046872">
    <property type="term" value="F:metal ion binding"/>
    <property type="evidence" value="ECO:0007669"/>
    <property type="project" value="UniProtKB-KW"/>
</dbReference>
<dbReference type="InterPro" id="IPR039650">
    <property type="entry name" value="HdrA-like"/>
</dbReference>
<reference evidence="12 13" key="1">
    <citation type="journal article" date="2020" name="Front. Microbiol.">
        <title>Single-cell genomics of novel Actinobacteria with the Wood-Ljungdahl pathway discovered in a serpentinizing system.</title>
        <authorList>
            <person name="Merino N."/>
            <person name="Kawai M."/>
            <person name="Boyd E.S."/>
            <person name="Colman D.R."/>
            <person name="McGlynn S.E."/>
            <person name="Nealson K.H."/>
            <person name="Kurokawa K."/>
            <person name="Hongoh Y."/>
        </authorList>
    </citation>
    <scope>NUCLEOTIDE SEQUENCE [LARGE SCALE GENOMIC DNA]</scope>
    <source>
        <strain evidence="10 13">S33</strain>
        <strain evidence="11 12">S43</strain>
    </source>
</reference>
<sequence>MRIGVFVCHCGSNIAGTVDCPRVVEAAKGFPHVLYTTDYTYLCAESGQDLIKTAIQEYSLDRVVVSSCSPKMHEETFRRAARQAGLNPYLVEMANIREQCSWIHSDKEAATRKAIDLVRKAVFKVSRDQELFPSFFKVNKDVLVIGGGIAGIQAALDAAQGGHRVTLVEKDQTIGGNMARLDKTFPTLDCSSCILTPRMVDVAVNENIELLAYHEVEEVKGYVGNFDVKIRRKATYVDWSKCTGCEECVGKCPARIYDKFNQGLGRTKAISLPFPQAVPKKVTIKKDFCHFFLKGKCRVCEKVCQFEAINFDDQDQIIERKVGAIVVATGYEAFDPIAYLEYGFGKYKDVITSLQYERMVSASGPTMGHIKRPSDGEEPKTIVFISCVGSRDRAKGRSYCSVACCMAMAKQAILTKEHIPDSTSYLFYIDIRAGGKGYEEFVDRAREEYGAQYVRGRVSKIYQKGKKLVVKGTDTLLGMPIEIEADLVVLAVGIAPPQDAPELAQKLNISYDQYGFFVESHPKLRPVETNTTGVFLAGACQAPMDIPASVAQGSAAAAKALGLLANDELEASPLVASVEIKRCVGCFKCEAVCPFSAIQRQELRDGIMVSNVISTVCKGCGLCGVACPTGAIKINGFTDEQILAEMEALLL</sequence>
<accession>A0A6V8P3Y1</accession>
<evidence type="ECO:0000256" key="5">
    <source>
        <dbReference type="ARBA" id="ARBA00022827"/>
    </source>
</evidence>
<proteinExistence type="inferred from homology"/>
<dbReference type="Pfam" id="PF12831">
    <property type="entry name" value="FAD_oxidored"/>
    <property type="match status" value="1"/>
</dbReference>
<dbReference type="Pfam" id="PF00037">
    <property type="entry name" value="Fer4"/>
    <property type="match status" value="1"/>
</dbReference>
<dbReference type="PROSITE" id="PS00198">
    <property type="entry name" value="4FE4S_FER_1"/>
    <property type="match status" value="2"/>
</dbReference>
<gene>
    <name evidence="10" type="ORF">HKBW3S33_00386</name>
    <name evidence="11" type="ORF">HKBW3S43_00587</name>
</gene>
<keyword evidence="5" id="KW-0285">Flavoprotein</keyword>
<dbReference type="Gene3D" id="3.40.50.720">
    <property type="entry name" value="NAD(P)-binding Rossmann-like Domain"/>
    <property type="match status" value="1"/>
</dbReference>
<dbReference type="PANTHER" id="PTHR43498:SF1">
    <property type="entry name" value="COB--COM HETERODISULFIDE REDUCTASE IRON-SULFUR SUBUNIT A"/>
    <property type="match status" value="1"/>
</dbReference>
<evidence type="ECO:0000313" key="13">
    <source>
        <dbReference type="Proteomes" id="UP000591948"/>
    </source>
</evidence>
<dbReference type="InterPro" id="IPR017900">
    <property type="entry name" value="4Fe4S_Fe_S_CS"/>
</dbReference>
<dbReference type="RefSeq" id="WP_176229506.1">
    <property type="nucleotide sequence ID" value="NZ_BLRY01000010.1"/>
</dbReference>
<comment type="similarity">
    <text evidence="2">Belongs to the HdrA family.</text>
</comment>
<evidence type="ECO:0000256" key="4">
    <source>
        <dbReference type="ARBA" id="ARBA00022723"/>
    </source>
</evidence>
<keyword evidence="8" id="KW-0411">Iron-sulfur</keyword>
<comment type="caution">
    <text evidence="10">The sequence shown here is derived from an EMBL/GenBank/DDBJ whole genome shotgun (WGS) entry which is preliminary data.</text>
</comment>
<dbReference type="Gene3D" id="3.30.70.20">
    <property type="match status" value="2"/>
</dbReference>
<dbReference type="Gene3D" id="3.50.50.60">
    <property type="entry name" value="FAD/NAD(P)-binding domain"/>
    <property type="match status" value="1"/>
</dbReference>
<evidence type="ECO:0000256" key="2">
    <source>
        <dbReference type="ARBA" id="ARBA00006561"/>
    </source>
</evidence>
<dbReference type="AlphaFoldDB" id="A0A6V8P3Y1"/>
<evidence type="ECO:0000256" key="8">
    <source>
        <dbReference type="ARBA" id="ARBA00023014"/>
    </source>
</evidence>
<name>A0A6V8P3Y1_9ACTN</name>
<dbReference type="PROSITE" id="PS51379">
    <property type="entry name" value="4FE4S_FER_2"/>
    <property type="match status" value="3"/>
</dbReference>
<dbReference type="InterPro" id="IPR017896">
    <property type="entry name" value="4Fe4S_Fe-S-bd"/>
</dbReference>
<feature type="domain" description="4Fe-4S ferredoxin-type" evidence="9">
    <location>
        <begin position="233"/>
        <end position="263"/>
    </location>
</feature>
<protein>
    <submittedName>
        <fullName evidence="10">Heterodisulfide reductase subunit A2</fullName>
    </submittedName>
</protein>
<evidence type="ECO:0000313" key="11">
    <source>
        <dbReference type="EMBL" id="GFP34795.1"/>
    </source>
</evidence>
<evidence type="ECO:0000256" key="3">
    <source>
        <dbReference type="ARBA" id="ARBA00022485"/>
    </source>
</evidence>
<dbReference type="GO" id="GO:0016491">
    <property type="term" value="F:oxidoreductase activity"/>
    <property type="evidence" value="ECO:0007669"/>
    <property type="project" value="UniProtKB-KW"/>
</dbReference>
<keyword evidence="6" id="KW-0560">Oxidoreductase</keyword>
<evidence type="ECO:0000256" key="1">
    <source>
        <dbReference type="ARBA" id="ARBA00001974"/>
    </source>
</evidence>
<dbReference type="PANTHER" id="PTHR43498">
    <property type="entry name" value="FERREDOXIN:COB-COM HETERODISULFIDE REDUCTASE SUBUNIT A"/>
    <property type="match status" value="1"/>
</dbReference>
<dbReference type="SUPFAM" id="SSF51905">
    <property type="entry name" value="FAD/NAD(P)-binding domain"/>
    <property type="match status" value="1"/>
</dbReference>
<evidence type="ECO:0000313" key="12">
    <source>
        <dbReference type="Proteomes" id="UP000576480"/>
    </source>
</evidence>
<keyword evidence="3" id="KW-0004">4Fe-4S</keyword>
<dbReference type="GO" id="GO:0051539">
    <property type="term" value="F:4 iron, 4 sulfur cluster binding"/>
    <property type="evidence" value="ECO:0007669"/>
    <property type="project" value="UniProtKB-KW"/>
</dbReference>
<evidence type="ECO:0000259" key="9">
    <source>
        <dbReference type="PROSITE" id="PS51379"/>
    </source>
</evidence>
<dbReference type="SUPFAM" id="SSF54862">
    <property type="entry name" value="4Fe-4S ferredoxins"/>
    <property type="match status" value="1"/>
</dbReference>
<feature type="domain" description="4Fe-4S ferredoxin-type" evidence="9">
    <location>
        <begin position="608"/>
        <end position="637"/>
    </location>
</feature>
<evidence type="ECO:0000256" key="7">
    <source>
        <dbReference type="ARBA" id="ARBA00023004"/>
    </source>
</evidence>
<dbReference type="InterPro" id="IPR036188">
    <property type="entry name" value="FAD/NAD-bd_sf"/>
</dbReference>
<dbReference type="Proteomes" id="UP000576480">
    <property type="component" value="Unassembled WGS sequence"/>
</dbReference>
<keyword evidence="5" id="KW-0274">FAD</keyword>
<keyword evidence="4" id="KW-0479">Metal-binding</keyword>
<evidence type="ECO:0000313" key="10">
    <source>
        <dbReference type="EMBL" id="GFP26973.1"/>
    </source>
</evidence>
<keyword evidence="13" id="KW-1185">Reference proteome</keyword>
<dbReference type="EMBL" id="BLSB01000024">
    <property type="protein sequence ID" value="GFP34795.1"/>
    <property type="molecule type" value="Genomic_DNA"/>
</dbReference>
<feature type="domain" description="4Fe-4S ferredoxin-type" evidence="9">
    <location>
        <begin position="574"/>
        <end position="603"/>
    </location>
</feature>
<keyword evidence="7" id="KW-0408">Iron</keyword>